<keyword evidence="7" id="KW-0927">Auxin signaling pathway</keyword>
<reference evidence="10" key="1">
    <citation type="journal article" date="2020" name="Nat. Commun.">
        <title>Genome sequence of the cluster root forming white lupin.</title>
        <authorList>
            <person name="Hufnagel B."/>
            <person name="Marques A."/>
            <person name="Soriano A."/>
            <person name="Marques L."/>
            <person name="Divol F."/>
            <person name="Doumas P."/>
            <person name="Sallet E."/>
            <person name="Mancinotti D."/>
            <person name="Carrere S."/>
            <person name="Marande W."/>
            <person name="Arribat S."/>
            <person name="Keller J."/>
            <person name="Huneau C."/>
            <person name="Blein T."/>
            <person name="Aime D."/>
            <person name="Laguerre M."/>
            <person name="Taylor J."/>
            <person name="Schubert V."/>
            <person name="Nelson M."/>
            <person name="Geu-Flores F."/>
            <person name="Crespi M."/>
            <person name="Gallardo-Guerrero K."/>
            <person name="Delaux P.-M."/>
            <person name="Salse J."/>
            <person name="Berges H."/>
            <person name="Guyot R."/>
            <person name="Gouzy J."/>
            <person name="Peret B."/>
        </authorList>
    </citation>
    <scope>NUCLEOTIDE SEQUENCE [LARGE SCALE GENOMIC DNA]</scope>
    <source>
        <strain evidence="10">cv. Amiga</strain>
    </source>
</reference>
<dbReference type="Pfam" id="PF03547">
    <property type="entry name" value="Mem_trans"/>
    <property type="match status" value="1"/>
</dbReference>
<feature type="transmembrane region" description="Helical" evidence="8">
    <location>
        <begin position="17"/>
        <end position="36"/>
    </location>
</feature>
<comment type="subcellular location">
    <subcellularLocation>
        <location evidence="1">Membrane</location>
        <topology evidence="1">Multi-pass membrane protein</topology>
    </subcellularLocation>
</comment>
<evidence type="ECO:0000256" key="3">
    <source>
        <dbReference type="ARBA" id="ARBA00022448"/>
    </source>
</evidence>
<evidence type="ECO:0000256" key="2">
    <source>
        <dbReference type="ARBA" id="ARBA00009177"/>
    </source>
</evidence>
<keyword evidence="4 8" id="KW-0812">Transmembrane</keyword>
<evidence type="ECO:0000256" key="8">
    <source>
        <dbReference type="SAM" id="Phobius"/>
    </source>
</evidence>
<keyword evidence="6 8" id="KW-0472">Membrane</keyword>
<keyword evidence="3" id="KW-0813">Transport</keyword>
<evidence type="ECO:0000256" key="7">
    <source>
        <dbReference type="ARBA" id="ARBA00023294"/>
    </source>
</evidence>
<protein>
    <submittedName>
        <fullName evidence="9">Putative membrane transport protein</fullName>
    </submittedName>
</protein>
<dbReference type="GO" id="GO:0005783">
    <property type="term" value="C:endoplasmic reticulum"/>
    <property type="evidence" value="ECO:0007669"/>
    <property type="project" value="TreeGrafter"/>
</dbReference>
<comment type="caution">
    <text evidence="9">The sequence shown here is derived from an EMBL/GenBank/DDBJ whole genome shotgun (WGS) entry which is preliminary data.</text>
</comment>
<accession>A0A6A4NS79</accession>
<comment type="similarity">
    <text evidence="2">Belongs to the auxin efflux carrier (TC 2.A.69.1) family.</text>
</comment>
<sequence length="131" mass="14663">MKLILITVWKKLLRNSIIYVTIIGTVWSLISFRFNFQRPLIIREMVELISQTAIGTTVFSLGLCMALQPKMVDLKIPTTLATIGARFLLAPTTMIAASMVVGLKGVTFEIAVIQVLKMLLKSYQLSNRLGY</sequence>
<dbReference type="InterPro" id="IPR004776">
    <property type="entry name" value="Mem_transp_PIN-like"/>
</dbReference>
<dbReference type="GO" id="GO:0005886">
    <property type="term" value="C:plasma membrane"/>
    <property type="evidence" value="ECO:0007669"/>
    <property type="project" value="TreeGrafter"/>
</dbReference>
<keyword evidence="5 8" id="KW-1133">Transmembrane helix</keyword>
<dbReference type="Proteomes" id="UP000447434">
    <property type="component" value="Chromosome 20"/>
</dbReference>
<dbReference type="GO" id="GO:0009734">
    <property type="term" value="P:auxin-activated signaling pathway"/>
    <property type="evidence" value="ECO:0007669"/>
    <property type="project" value="UniProtKB-KW"/>
</dbReference>
<dbReference type="InterPro" id="IPR051107">
    <property type="entry name" value="Auxin_Efflux_Carrier"/>
</dbReference>
<dbReference type="EMBL" id="WOCE01000020">
    <property type="protein sequence ID" value="KAE9590494.1"/>
    <property type="molecule type" value="Genomic_DNA"/>
</dbReference>
<evidence type="ECO:0000256" key="4">
    <source>
        <dbReference type="ARBA" id="ARBA00022692"/>
    </source>
</evidence>
<keyword evidence="10" id="KW-1185">Reference proteome</keyword>
<evidence type="ECO:0000256" key="5">
    <source>
        <dbReference type="ARBA" id="ARBA00022989"/>
    </source>
</evidence>
<evidence type="ECO:0000256" key="6">
    <source>
        <dbReference type="ARBA" id="ARBA00023136"/>
    </source>
</evidence>
<gene>
    <name evidence="9" type="ORF">Lalb_Chr20g0108321</name>
</gene>
<feature type="transmembrane region" description="Helical" evidence="8">
    <location>
        <begin position="48"/>
        <end position="68"/>
    </location>
</feature>
<evidence type="ECO:0000313" key="9">
    <source>
        <dbReference type="EMBL" id="KAE9590494.1"/>
    </source>
</evidence>
<dbReference type="PANTHER" id="PTHR31752">
    <property type="entry name" value="AUXIN EFFLUX CARRIER COMPONENT 1B-RELATED"/>
    <property type="match status" value="1"/>
</dbReference>
<dbReference type="PANTHER" id="PTHR31752:SF18">
    <property type="entry name" value="AUXIN EFFLUX CARRIER COMPONENT 1"/>
    <property type="match status" value="1"/>
</dbReference>
<evidence type="ECO:0000256" key="1">
    <source>
        <dbReference type="ARBA" id="ARBA00004141"/>
    </source>
</evidence>
<name>A0A6A4NS79_LUPAL</name>
<dbReference type="GO" id="GO:0010329">
    <property type="term" value="F:auxin efflux transmembrane transporter activity"/>
    <property type="evidence" value="ECO:0007669"/>
    <property type="project" value="TreeGrafter"/>
</dbReference>
<dbReference type="OrthoDB" id="1868374at2759"/>
<feature type="transmembrane region" description="Helical" evidence="8">
    <location>
        <begin position="88"/>
        <end position="116"/>
    </location>
</feature>
<evidence type="ECO:0000313" key="10">
    <source>
        <dbReference type="Proteomes" id="UP000447434"/>
    </source>
</evidence>
<dbReference type="GO" id="GO:0009926">
    <property type="term" value="P:auxin polar transport"/>
    <property type="evidence" value="ECO:0007669"/>
    <property type="project" value="TreeGrafter"/>
</dbReference>
<dbReference type="AlphaFoldDB" id="A0A6A4NS79"/>
<proteinExistence type="inferred from homology"/>
<organism evidence="9 10">
    <name type="scientific">Lupinus albus</name>
    <name type="common">White lupine</name>
    <name type="synonym">Lupinus termis</name>
    <dbReference type="NCBI Taxonomy" id="3870"/>
    <lineage>
        <taxon>Eukaryota</taxon>
        <taxon>Viridiplantae</taxon>
        <taxon>Streptophyta</taxon>
        <taxon>Embryophyta</taxon>
        <taxon>Tracheophyta</taxon>
        <taxon>Spermatophyta</taxon>
        <taxon>Magnoliopsida</taxon>
        <taxon>eudicotyledons</taxon>
        <taxon>Gunneridae</taxon>
        <taxon>Pentapetalae</taxon>
        <taxon>rosids</taxon>
        <taxon>fabids</taxon>
        <taxon>Fabales</taxon>
        <taxon>Fabaceae</taxon>
        <taxon>Papilionoideae</taxon>
        <taxon>50 kb inversion clade</taxon>
        <taxon>genistoids sensu lato</taxon>
        <taxon>core genistoids</taxon>
        <taxon>Genisteae</taxon>
        <taxon>Lupinus</taxon>
    </lineage>
</organism>